<dbReference type="OrthoDB" id="49151at2759"/>
<keyword evidence="2" id="KW-0378">Hydrolase</keyword>
<name>A0A4T0FJE3_9BASI</name>
<proteinExistence type="predicted"/>
<keyword evidence="9" id="KW-1185">Reference proteome</keyword>
<dbReference type="InterPro" id="IPR027521">
    <property type="entry name" value="Usb1"/>
</dbReference>
<dbReference type="PANTHER" id="PTHR13522:SF3">
    <property type="entry name" value="U6 SNRNA PHOSPHODIESTERASE 1"/>
    <property type="match status" value="1"/>
</dbReference>
<dbReference type="GO" id="GO:0000175">
    <property type="term" value="F:3'-5'-RNA exonuclease activity"/>
    <property type="evidence" value="ECO:0007669"/>
    <property type="project" value="TreeGrafter"/>
</dbReference>
<evidence type="ECO:0000256" key="3">
    <source>
        <dbReference type="ARBA" id="ARBA00023239"/>
    </source>
</evidence>
<dbReference type="Pfam" id="PF09749">
    <property type="entry name" value="HVSL"/>
    <property type="match status" value="1"/>
</dbReference>
<sequence>MLVDYSSDSDQEGVKNQNKNPPQLPAQFKPNTPNDDPAQHQGRTRSRPFMEGVYWSHVQLSVPLEYTFKSILKEIHNKLHSTYSSLHSLYPSDDDEDGDGYLSLSRPLALRHHQLGTFVGQVKDICKQQTSITISFSNLSVLYNDNKTRAFIVMPVVAGYTELRGLLERIDTGPVSDHHQEPYYHPPIFHVSIAWSLTSDLHSLDAFEEVVAQVSQLYQRRLRMAGAVDCSIVNVKIAKNVHSFELSG</sequence>
<dbReference type="Proteomes" id="UP000310189">
    <property type="component" value="Unassembled WGS sequence"/>
</dbReference>
<dbReference type="AlphaFoldDB" id="A0A4T0FJE3"/>
<gene>
    <name evidence="8" type="ORF">E3P99_03150</name>
</gene>
<dbReference type="GO" id="GO:0005634">
    <property type="term" value="C:nucleus"/>
    <property type="evidence" value="ECO:0007669"/>
    <property type="project" value="TreeGrafter"/>
</dbReference>
<protein>
    <recommendedName>
        <fullName evidence="5">U6 snRNA phosphodiesterase 1</fullName>
    </recommendedName>
    <alternativeName>
        <fullName evidence="6">3'-5' RNA exonuclease USB1</fullName>
    </alternativeName>
</protein>
<evidence type="ECO:0000256" key="6">
    <source>
        <dbReference type="ARBA" id="ARBA00030030"/>
    </source>
</evidence>
<evidence type="ECO:0000313" key="9">
    <source>
        <dbReference type="Proteomes" id="UP000310189"/>
    </source>
</evidence>
<reference evidence="8 9" key="1">
    <citation type="submission" date="2019-03" db="EMBL/GenBank/DDBJ databases">
        <title>Sequencing 23 genomes of Wallemia ichthyophaga.</title>
        <authorList>
            <person name="Gostincar C."/>
        </authorList>
    </citation>
    <scope>NUCLEOTIDE SEQUENCE [LARGE SCALE GENOMIC DNA]</scope>
    <source>
        <strain evidence="8 9">EXF-5753</strain>
    </source>
</reference>
<evidence type="ECO:0000256" key="4">
    <source>
        <dbReference type="ARBA" id="ARBA00023242"/>
    </source>
</evidence>
<dbReference type="EMBL" id="SPNW01000054">
    <property type="protein sequence ID" value="TIA87494.1"/>
    <property type="molecule type" value="Genomic_DNA"/>
</dbReference>
<keyword evidence="3" id="KW-0456">Lyase</keyword>
<accession>A0A4T0FJE3</accession>
<dbReference type="GO" id="GO:0016829">
    <property type="term" value="F:lyase activity"/>
    <property type="evidence" value="ECO:0007669"/>
    <property type="project" value="UniProtKB-KW"/>
</dbReference>
<keyword evidence="1" id="KW-0540">Nuclease</keyword>
<evidence type="ECO:0000256" key="1">
    <source>
        <dbReference type="ARBA" id="ARBA00022722"/>
    </source>
</evidence>
<evidence type="ECO:0000313" key="8">
    <source>
        <dbReference type="EMBL" id="TIA87494.1"/>
    </source>
</evidence>
<dbReference type="GO" id="GO:0034477">
    <property type="term" value="P:U6 snRNA 3'-end processing"/>
    <property type="evidence" value="ECO:0007669"/>
    <property type="project" value="InterPro"/>
</dbReference>
<dbReference type="PANTHER" id="PTHR13522">
    <property type="entry name" value="U6 SNRNA PHOSPHODIESTERASE 1"/>
    <property type="match status" value="1"/>
</dbReference>
<dbReference type="Gene3D" id="3.90.1140.10">
    <property type="entry name" value="Cyclic phosphodiesterase"/>
    <property type="match status" value="1"/>
</dbReference>
<feature type="region of interest" description="Disordered" evidence="7">
    <location>
        <begin position="1"/>
        <end position="44"/>
    </location>
</feature>
<keyword evidence="4" id="KW-0539">Nucleus</keyword>
<organism evidence="8 9">
    <name type="scientific">Wallemia hederae</name>
    <dbReference type="NCBI Taxonomy" id="1540922"/>
    <lineage>
        <taxon>Eukaryota</taxon>
        <taxon>Fungi</taxon>
        <taxon>Dikarya</taxon>
        <taxon>Basidiomycota</taxon>
        <taxon>Wallemiomycotina</taxon>
        <taxon>Wallemiomycetes</taxon>
        <taxon>Wallemiales</taxon>
        <taxon>Wallemiaceae</taxon>
        <taxon>Wallemia</taxon>
    </lineage>
</organism>
<evidence type="ECO:0000256" key="2">
    <source>
        <dbReference type="ARBA" id="ARBA00022801"/>
    </source>
</evidence>
<comment type="caution">
    <text evidence="8">The sequence shown here is derived from an EMBL/GenBank/DDBJ whole genome shotgun (WGS) entry which is preliminary data.</text>
</comment>
<evidence type="ECO:0000256" key="7">
    <source>
        <dbReference type="SAM" id="MobiDB-lite"/>
    </source>
</evidence>
<evidence type="ECO:0000256" key="5">
    <source>
        <dbReference type="ARBA" id="ARBA00029543"/>
    </source>
</evidence>